<dbReference type="GO" id="GO:0016020">
    <property type="term" value="C:membrane"/>
    <property type="evidence" value="ECO:0007669"/>
    <property type="project" value="UniProtKB-SubCell"/>
</dbReference>
<dbReference type="EMBL" id="LGTC01000001">
    <property type="protein sequence ID" value="KNY26205.1"/>
    <property type="molecule type" value="Genomic_DNA"/>
</dbReference>
<dbReference type="PANTHER" id="PTHR46957:SF3">
    <property type="entry name" value="CYTOKINE RECEPTOR"/>
    <property type="match status" value="1"/>
</dbReference>
<dbReference type="SUPFAM" id="SSF49265">
    <property type="entry name" value="Fibronectin type III"/>
    <property type="match status" value="7"/>
</dbReference>
<dbReference type="InterPro" id="IPR035986">
    <property type="entry name" value="PKD_dom_sf"/>
</dbReference>
<dbReference type="InterPro" id="IPR050713">
    <property type="entry name" value="RTP_Phos/Ushers"/>
</dbReference>
<evidence type="ECO:0000259" key="1">
    <source>
        <dbReference type="PROSITE" id="PS50093"/>
    </source>
</evidence>
<feature type="domain" description="PKD" evidence="1">
    <location>
        <begin position="2429"/>
        <end position="2476"/>
    </location>
</feature>
<dbReference type="Gene3D" id="2.60.40.10">
    <property type="entry name" value="Immunoglobulins"/>
    <property type="match status" value="18"/>
</dbReference>
<dbReference type="CDD" id="cd00063">
    <property type="entry name" value="FN3"/>
    <property type="match status" value="7"/>
</dbReference>
<feature type="domain" description="Fibronectin type-III" evidence="2">
    <location>
        <begin position="1943"/>
        <end position="2036"/>
    </location>
</feature>
<feature type="domain" description="Fibronectin type-III" evidence="2">
    <location>
        <begin position="319"/>
        <end position="404"/>
    </location>
</feature>
<dbReference type="Pfam" id="PF18911">
    <property type="entry name" value="PKD_4"/>
    <property type="match status" value="1"/>
</dbReference>
<dbReference type="InterPro" id="IPR013783">
    <property type="entry name" value="Ig-like_fold"/>
</dbReference>
<reference evidence="4" key="1">
    <citation type="submission" date="2015-07" db="EMBL/GenBank/DDBJ databases">
        <title>Near-Complete Genome Sequence of the Cellulolytic Bacterium Bacteroides (Pseudobacteroides) cellulosolvens ATCC 35603.</title>
        <authorList>
            <person name="Dassa B."/>
            <person name="Utturkar S.M."/>
            <person name="Klingeman D.M."/>
            <person name="Hurt R.A."/>
            <person name="Keller M."/>
            <person name="Xu J."/>
            <person name="Reddy Y.H.K."/>
            <person name="Borovok I."/>
            <person name="Grinberg I.R."/>
            <person name="Lamed R."/>
            <person name="Zhivin O."/>
            <person name="Bayer E.A."/>
            <person name="Brown S.D."/>
        </authorList>
    </citation>
    <scope>NUCLEOTIDE SEQUENCE [LARGE SCALE GENOMIC DNA]</scope>
    <source>
        <strain evidence="4">DSM 2933</strain>
    </source>
</reference>
<dbReference type="PROSITE" id="PS50853">
    <property type="entry name" value="FN3"/>
    <property type="match status" value="6"/>
</dbReference>
<dbReference type="SMART" id="SM00089">
    <property type="entry name" value="PKD"/>
    <property type="match status" value="2"/>
</dbReference>
<comment type="caution">
    <text evidence="3">The sequence shown here is derived from an EMBL/GenBank/DDBJ whole genome shotgun (WGS) entry which is preliminary data.</text>
</comment>
<dbReference type="CDD" id="cd00146">
    <property type="entry name" value="PKD"/>
    <property type="match status" value="1"/>
</dbReference>
<keyword evidence="4" id="KW-1185">Reference proteome</keyword>
<organism evidence="3 4">
    <name type="scientific">Pseudobacteroides cellulosolvens ATCC 35603 = DSM 2933</name>
    <dbReference type="NCBI Taxonomy" id="398512"/>
    <lineage>
        <taxon>Bacteria</taxon>
        <taxon>Bacillati</taxon>
        <taxon>Bacillota</taxon>
        <taxon>Clostridia</taxon>
        <taxon>Eubacteriales</taxon>
        <taxon>Oscillospiraceae</taxon>
        <taxon>Pseudobacteroides</taxon>
    </lineage>
</organism>
<feature type="domain" description="Fibronectin type-III" evidence="2">
    <location>
        <begin position="793"/>
        <end position="878"/>
    </location>
</feature>
<accession>A0A0L6JKD3</accession>
<evidence type="ECO:0000259" key="2">
    <source>
        <dbReference type="PROSITE" id="PS50853"/>
    </source>
</evidence>
<proteinExistence type="predicted"/>
<dbReference type="InterPro" id="IPR000601">
    <property type="entry name" value="PKD_dom"/>
</dbReference>
<dbReference type="Proteomes" id="UP000036923">
    <property type="component" value="Unassembled WGS sequence"/>
</dbReference>
<dbReference type="SUPFAM" id="SSF49299">
    <property type="entry name" value="PKD domain"/>
    <property type="match status" value="1"/>
</dbReference>
<feature type="domain" description="Fibronectin type-III" evidence="2">
    <location>
        <begin position="605"/>
        <end position="690"/>
    </location>
</feature>
<protein>
    <submittedName>
        <fullName evidence="3">PKD domain containing protein</fullName>
    </submittedName>
</protein>
<dbReference type="PANTHER" id="PTHR46957">
    <property type="entry name" value="CYTOKINE RECEPTOR"/>
    <property type="match status" value="1"/>
</dbReference>
<dbReference type="STRING" id="398512.Bccel_1467"/>
<dbReference type="InterPro" id="IPR036116">
    <property type="entry name" value="FN3_sf"/>
</dbReference>
<dbReference type="PATRIC" id="fig|398512.5.peg.1525"/>
<sequence length="2482" mass="271165">MTNPLDYVKVGGSFFIQSDNVNDGTILYEGIIEVKGDIVQKSGQYYNYGYYDRKNNFAPGGNHKVILSGADVQNISFQNSAESYFNILESKNYSQKGINFISSFNAKSFINNNCNITLTSINSMEWKLNEDTIINSTVYLLGNTLDLNGHKLTINGSLIQSGGVLSINGGSLIVNGDYRIQTESKASDGTITYVKGNGCLKMLNKNDYVLVSGNFYIQSGDVNGPSMLNAGVLEVKGDFIQLAGQYYNYGTYDRKNNFTPGGNHKVVLSGSEVQNVNFQYPNDSFINILQITKPIETGYTFNKTPVWKQLIYDVESPSIPLELKSTFSSETSISLSWTASTDNDGVAGYEIYRNGSLAGYVKNNEYTDSGLKPGKEYTYMVRAADAGHNVSEFSNEIIAKTLADTEKPSAPGSFSAYFIDTTVYLSWTASTDNVGVTRYDIYRDGEFVGSTGTTEYKDLNLELNKKYSYMVKSYDAADNWADAAVEMVLSDDHSNDMGDATGVEIGKDTAGTINYRGDIDWFKFTTTNAGYYSLTGKGVTDLVGNIYKADGTLLSSGEGIGDRFTVTGAFEANMEYYIKIKYISSFSTGVYLIKVSELDNEPPNAPTGLTAVKKTPVSISLKWDAATDNTGVLGYKLYRDGILIKDTTSTEFNDTGLNPETSYTYTVRAYDDLKNLSIESVSLKESTEKDIDAPSIPVDLKISSVKRLQNDTGAKVSVGLVWSSSTDNVKVGGYEIYRDGVRIGTTDKHDYLDSDAVISESNIYIYAVKAFDTSNNYSADSIPVTFDNEAPTAPTDLKETGKTEKSVVLCWNPSTDSIGIKGYEIYRDGIKIGTSTSNNFTVNSLEPDKTYIFKVYAFDGQGNFSDSSNEFTITTTIDTEKPSIPANLRLVSKTGTTVTIAWDASTDNVAVGGYEILKDGVTAGTTGTTSYKFEGLTTDTMYKFNIKAYDTSNNISGESAVFSVIPRLPSEPSSLEVLEKPYSIVLRWSSSDNDIASYKVYKGSSAEGLSFWTNCNTSNIELTGLNGGTTVYFKVSSIDKWGNESTKSGAISGTTLVDSIAPSVSLLVPEDNYRSSGNITLKAAGKDNFTLEKFVFEYSIPNEDKWTAICESYAVYNGSTKEYQTDISWNTKGLSGNYLVRAIAKDKSGNESEPLAHSIIIDNTAPDVPTNVSAVASPGKIIIKWSPVQAGDISSYSIYRKSSEAGANFSLITTVKASIFEYTDYNVDSGKTYIYCVIAVDDLKNESSRSGEAQATAGDFVPAISINPEVVKPSDEISITGEGFRPLETVEIYIDESTFLFNTKSDSTGNVTASWKYLKNVSPGNHSIKLKGQSSLAEATASFKGDVSLLKPPAGITAKAGEIEVTLSWQAVGSINFYRLYRKTGDEPLVKVMDNIKGIIAKDISVKSGSSYQYQLASVDIYGNEGSLSDPIDIIPLGDSTKPVLSGFTASRYGETLKLATLSSDNIGVESMKFYYRLGSGEWKEIAAVTTIPERNKTVGLGYDWNTSALKTDGNYEVKAVAYDEAGNFSDDKIIGITIRNTKPLSPQEVNATSGQLRIDVDWTQVMDDDFLKYKLYRRVNGGEYILLRETTLRSYQDTAVSLGKSYEYKVTAVDTYGHESDGTVSGTSSALPDTTAPELKNLLPSSGSRIKGKVNISAIASDNVCLSKVDFMYSVKINGVQTWLTLGSAVSGTVCWDTASTVTDGLCEIKVVAKDTSGNTSELKASYIVDNTAPDAPVITAKPQELKVSLTWQPVASADDLDHYNVYRGNGITPSYKLIGSTADKIFVDSNAVYAVENLYKVTSVDKGGNESLGSNIVSCIPGKDTTPPVIDKFLPGEGTALRGTVSFTAHAKDNINVKNYKLEIRKVDENNQLVGNGEWQLVSSLENQGTNDVRFVLDTTLVSQDNSYKYPDGRYQVKITAADSENNNAENIYGYMVTNDPPAPPEKLYVEAGEWQLVVSWSPVLRADFDHYVLYRKEGKNGNWEKILNGTTSNAYIDRMLDPSKEYYYAVSAVNDMNRESAMTRDYSNDTNISDDIKTHSLQETSVPVIREVKPAELSHISNSAKLESQVDDKVSVKVRYEYSYLGESESSTITGEETWQLIGEDNNPGYRSANPDGLIEDYINGNLTSFKNYFSGFVSHCDWDTSALASGCYAVRVTAINTGNKESSVYKRYIIDRIPPARPAGLQISDPKIGGQLDLSWKMNTEADIDGYKILRSETNGGPYELIGNTKGFIFRDEKVQNGKVYYYVVSAYDLSGNESQSSVQAAGAASAISDLSIKDIKLNPVSPAYDRKAQITVVAENLGYANAKGKVELYIKDSIQEWKLIEAKNVELSGANHYDAVFEWTPEKSFKNPVEVKAVVTTTDSTTETNSVNNSKIIEANINQPPIAAIECSEWIYSGDTYTLNGATGTNGQLSKDSDGKIVWYKWNLGDGIFKEGAQVTHVYQTPGSYTVTLTVCDNNGAESSTTAIVDVRDNRPI</sequence>
<dbReference type="Gene3D" id="2.60.120.380">
    <property type="match status" value="1"/>
</dbReference>
<gene>
    <name evidence="3" type="ORF">Bccel_1467</name>
</gene>
<feature type="domain" description="Fibronectin type-III" evidence="2">
    <location>
        <begin position="968"/>
        <end position="1058"/>
    </location>
</feature>
<dbReference type="SMART" id="SM00060">
    <property type="entry name" value="FN3"/>
    <property type="match status" value="12"/>
</dbReference>
<dbReference type="PROSITE" id="PS50093">
    <property type="entry name" value="PKD"/>
    <property type="match status" value="1"/>
</dbReference>
<dbReference type="Pfam" id="PF00041">
    <property type="entry name" value="fn3"/>
    <property type="match status" value="4"/>
</dbReference>
<dbReference type="InterPro" id="IPR022409">
    <property type="entry name" value="PKD/Chitinase_dom"/>
</dbReference>
<evidence type="ECO:0000313" key="4">
    <source>
        <dbReference type="Proteomes" id="UP000036923"/>
    </source>
</evidence>
<feature type="domain" description="Fibronectin type-III" evidence="2">
    <location>
        <begin position="1165"/>
        <end position="1260"/>
    </location>
</feature>
<evidence type="ECO:0000313" key="3">
    <source>
        <dbReference type="EMBL" id="KNY26205.1"/>
    </source>
</evidence>
<name>A0A0L6JKD3_9FIRM</name>
<dbReference type="InterPro" id="IPR003961">
    <property type="entry name" value="FN3_dom"/>
</dbReference>